<dbReference type="Gene3D" id="3.40.50.280">
    <property type="entry name" value="Cobalamin-binding domain"/>
    <property type="match status" value="1"/>
</dbReference>
<accession>A0A849I028</accession>
<dbReference type="RefSeq" id="WP_171218142.1">
    <property type="nucleotide sequence ID" value="NZ_JABEPP010000002.1"/>
</dbReference>
<dbReference type="PANTHER" id="PTHR48101:SF4">
    <property type="entry name" value="METHYLMALONYL-COA MUTASE, MITOCHONDRIAL"/>
    <property type="match status" value="1"/>
</dbReference>
<dbReference type="GO" id="GO:0005737">
    <property type="term" value="C:cytoplasm"/>
    <property type="evidence" value="ECO:0007669"/>
    <property type="project" value="TreeGrafter"/>
</dbReference>
<feature type="domain" description="Methylmalonyl-CoA mutase alpha/beta chain catalytic" evidence="7">
    <location>
        <begin position="63"/>
        <end position="446"/>
    </location>
</feature>
<dbReference type="InterPro" id="IPR016176">
    <property type="entry name" value="Cbl-dep_enz_cat"/>
</dbReference>
<dbReference type="SUPFAM" id="SSF51703">
    <property type="entry name" value="Cobalamin (vitamin B12)-dependent enzymes"/>
    <property type="match status" value="1"/>
</dbReference>
<dbReference type="Proteomes" id="UP000564885">
    <property type="component" value="Unassembled WGS sequence"/>
</dbReference>
<protein>
    <submittedName>
        <fullName evidence="8">Methylmalonyl-CoA mutase</fullName>
    </submittedName>
</protein>
<dbReference type="GO" id="GO:0004494">
    <property type="term" value="F:methylmalonyl-CoA mutase activity"/>
    <property type="evidence" value="ECO:0007669"/>
    <property type="project" value="UniProtKB-EC"/>
</dbReference>
<evidence type="ECO:0000313" key="9">
    <source>
        <dbReference type="Proteomes" id="UP000564885"/>
    </source>
</evidence>
<keyword evidence="9" id="KW-1185">Reference proteome</keyword>
<reference evidence="8 9" key="1">
    <citation type="submission" date="2020-04" db="EMBL/GenBank/DDBJ databases">
        <title>Enterovirga sp. isolate from soil.</title>
        <authorList>
            <person name="Chea S."/>
            <person name="Kim D.-U."/>
        </authorList>
    </citation>
    <scope>NUCLEOTIDE SEQUENCE [LARGE SCALE GENOMIC DNA]</scope>
    <source>
        <strain evidence="8 9">DB1703</strain>
    </source>
</reference>
<sequence length="615" mass="64658">MTDLALASEFPTPTREAWTALVDKVLKGADFEKRLVSRTYDGIRIEPLYPKAEAPAPVRRAAHSPWRVAQRVDHPDPQAANALALADLEGGADALVLTFAGAPAARGFGLNAAGLDELDRALSGVMLDLVSVRLEAGLGGREAMGLMLDLAERRGHALSGLDLDLGLDPIGAFAATGRMSADWDIVAGRLSENFGRLAERGFAGRLAIADGRPYHEAGGSEAQELAAVLATALAYLRALEAGGHALDRARDALSFLLVADADEFLTVAKFRALRRLWAEVEEACGLAPKPLRLHAETAWRMSTRRDPWVNLLRGTMAAFSAGIGGADAVTVLPFTAALGLPDGFARRLARNTQIILLEESNVWRVADPVAGSGAFEALTAGLAEEAWARFQEIEREGGIVASLASGALQGRIAETRSKRDAATATRRDPLTGTSEFPDIHEAPVSVLMPSSPPSSPREGEGQVTPLPSIRLAEPYERLRDRSDAVLAQTGSRPRVFLANLGPISAFSARATFAKNAFEAGGVEAVTNDGFGGLDELAAAFGGSGARLACICSSDEIYGTQAAPAAAALKAAGATAIYLAGRPGEIEQTLREAGVTDFVYVGCNLLRLLEAAQASA</sequence>
<dbReference type="CDD" id="cd03677">
    <property type="entry name" value="MM_CoA_mutase_beta"/>
    <property type="match status" value="1"/>
</dbReference>
<keyword evidence="3" id="KW-0846">Cobalamin</keyword>
<dbReference type="Gene3D" id="3.20.20.240">
    <property type="entry name" value="Methylmalonyl-CoA mutase"/>
    <property type="match status" value="1"/>
</dbReference>
<dbReference type="PANTHER" id="PTHR48101">
    <property type="entry name" value="METHYLMALONYL-COA MUTASE, MITOCHONDRIAL-RELATED"/>
    <property type="match status" value="1"/>
</dbReference>
<comment type="similarity">
    <text evidence="2">Belongs to the methylmalonyl-CoA mutase family.</text>
</comment>
<keyword evidence="4" id="KW-0413">Isomerase</keyword>
<dbReference type="GO" id="GO:0019678">
    <property type="term" value="P:propionate metabolic process, methylmalonyl pathway"/>
    <property type="evidence" value="ECO:0007669"/>
    <property type="project" value="TreeGrafter"/>
</dbReference>
<evidence type="ECO:0000256" key="6">
    <source>
        <dbReference type="SAM" id="MobiDB-lite"/>
    </source>
</evidence>
<evidence type="ECO:0000313" key="8">
    <source>
        <dbReference type="EMBL" id="NNM72692.1"/>
    </source>
</evidence>
<name>A0A849I028_9HYPH</name>
<evidence type="ECO:0000259" key="7">
    <source>
        <dbReference type="Pfam" id="PF01642"/>
    </source>
</evidence>
<evidence type="ECO:0000256" key="2">
    <source>
        <dbReference type="ARBA" id="ARBA00008465"/>
    </source>
</evidence>
<evidence type="ECO:0000256" key="4">
    <source>
        <dbReference type="ARBA" id="ARBA00023235"/>
    </source>
</evidence>
<comment type="caution">
    <text evidence="8">The sequence shown here is derived from an EMBL/GenBank/DDBJ whole genome shotgun (WGS) entry which is preliminary data.</text>
</comment>
<dbReference type="Pfam" id="PF01642">
    <property type="entry name" value="MM_CoA_mutase"/>
    <property type="match status" value="1"/>
</dbReference>
<feature type="region of interest" description="Disordered" evidence="6">
    <location>
        <begin position="414"/>
        <end position="472"/>
    </location>
</feature>
<proteinExistence type="inferred from homology"/>
<dbReference type="SUPFAM" id="SSF52242">
    <property type="entry name" value="Cobalamin (vitamin B12)-binding domain"/>
    <property type="match status" value="1"/>
</dbReference>
<dbReference type="GO" id="GO:0046872">
    <property type="term" value="F:metal ion binding"/>
    <property type="evidence" value="ECO:0007669"/>
    <property type="project" value="InterPro"/>
</dbReference>
<organism evidence="8 9">
    <name type="scientific">Enterovirga aerilata</name>
    <dbReference type="NCBI Taxonomy" id="2730920"/>
    <lineage>
        <taxon>Bacteria</taxon>
        <taxon>Pseudomonadati</taxon>
        <taxon>Pseudomonadota</taxon>
        <taxon>Alphaproteobacteria</taxon>
        <taxon>Hyphomicrobiales</taxon>
        <taxon>Methylobacteriaceae</taxon>
        <taxon>Enterovirga</taxon>
    </lineage>
</organism>
<gene>
    <name evidence="8" type="ORF">HJG44_09890</name>
</gene>
<dbReference type="EMBL" id="JABEPP010000002">
    <property type="protein sequence ID" value="NNM72692.1"/>
    <property type="molecule type" value="Genomic_DNA"/>
</dbReference>
<dbReference type="InterPro" id="IPR006099">
    <property type="entry name" value="MeMalonylCoA_mutase_a/b_cat"/>
</dbReference>
<dbReference type="AlphaFoldDB" id="A0A849I028"/>
<evidence type="ECO:0000256" key="1">
    <source>
        <dbReference type="ARBA" id="ARBA00001922"/>
    </source>
</evidence>
<keyword evidence="5" id="KW-0170">Cobalt</keyword>
<dbReference type="InterPro" id="IPR036724">
    <property type="entry name" value="Cobalamin-bd_sf"/>
</dbReference>
<comment type="cofactor">
    <cofactor evidence="1">
        <name>adenosylcob(III)alamin</name>
        <dbReference type="ChEBI" id="CHEBI:18408"/>
    </cofactor>
</comment>
<evidence type="ECO:0000256" key="3">
    <source>
        <dbReference type="ARBA" id="ARBA00022628"/>
    </source>
</evidence>
<dbReference type="GO" id="GO:0031419">
    <property type="term" value="F:cobalamin binding"/>
    <property type="evidence" value="ECO:0007669"/>
    <property type="project" value="UniProtKB-KW"/>
</dbReference>
<evidence type="ECO:0000256" key="5">
    <source>
        <dbReference type="ARBA" id="ARBA00023285"/>
    </source>
</evidence>
<feature type="compositionally biased region" description="Basic and acidic residues" evidence="6">
    <location>
        <begin position="414"/>
        <end position="429"/>
    </location>
</feature>